<feature type="region of interest" description="Disordered" evidence="1">
    <location>
        <begin position="183"/>
        <end position="203"/>
    </location>
</feature>
<feature type="region of interest" description="Disordered" evidence="1">
    <location>
        <begin position="131"/>
        <end position="159"/>
    </location>
</feature>
<feature type="non-terminal residue" evidence="2">
    <location>
        <position position="1"/>
    </location>
</feature>
<evidence type="ECO:0000313" key="2">
    <source>
        <dbReference type="EMBL" id="CAA9337895.1"/>
    </source>
</evidence>
<proteinExistence type="predicted"/>
<feature type="non-terminal residue" evidence="2">
    <location>
        <position position="203"/>
    </location>
</feature>
<accession>A0A6J4LQC8</accession>
<feature type="compositionally biased region" description="Basic residues" evidence="1">
    <location>
        <begin position="62"/>
        <end position="85"/>
    </location>
</feature>
<sequence>GKHSPDRVHAGSSSNPGPAPVADRLRGQPLLRPSARPGDAVRNGDVGALLVLRAAPPPGALHGRRAHRGRLRPPARPGVGHRGHLRGLGVPRLAAGRLGGGPAAGPAARHLHRRGAHHGRAPLHRPLRLRGAGHGGEGDVLPGADPDRAGHGAAQAEHLRHRGRPVPRGRRAARRGLLHLLHGDQHRRLLRPADHGDPGRVGG</sequence>
<name>A0A6J4LQC8_9BACT</name>
<feature type="region of interest" description="Disordered" evidence="1">
    <location>
        <begin position="56"/>
        <end position="86"/>
    </location>
</feature>
<feature type="region of interest" description="Disordered" evidence="1">
    <location>
        <begin position="1"/>
        <end position="42"/>
    </location>
</feature>
<evidence type="ECO:0000256" key="1">
    <source>
        <dbReference type="SAM" id="MobiDB-lite"/>
    </source>
</evidence>
<organism evidence="2">
    <name type="scientific">uncultured Gemmatimonadota bacterium</name>
    <dbReference type="NCBI Taxonomy" id="203437"/>
    <lineage>
        <taxon>Bacteria</taxon>
        <taxon>Pseudomonadati</taxon>
        <taxon>Gemmatimonadota</taxon>
        <taxon>environmental samples</taxon>
    </lineage>
</organism>
<gene>
    <name evidence="2" type="ORF">AVDCRST_MAG89-2478</name>
</gene>
<dbReference type="AlphaFoldDB" id="A0A6J4LQC8"/>
<protein>
    <submittedName>
        <fullName evidence="2">Di-tripeptide/cation symporter</fullName>
    </submittedName>
</protein>
<dbReference type="EMBL" id="CADCTV010000518">
    <property type="protein sequence ID" value="CAA9337895.1"/>
    <property type="molecule type" value="Genomic_DNA"/>
</dbReference>
<reference evidence="2" key="1">
    <citation type="submission" date="2020-02" db="EMBL/GenBank/DDBJ databases">
        <authorList>
            <person name="Meier V. D."/>
        </authorList>
    </citation>
    <scope>NUCLEOTIDE SEQUENCE</scope>
    <source>
        <strain evidence="2">AVDCRST_MAG89</strain>
    </source>
</reference>